<dbReference type="PANTHER" id="PTHR43777">
    <property type="entry name" value="MOLYBDENUM COFACTOR CYTIDYLYLTRANSFERASE"/>
    <property type="match status" value="1"/>
</dbReference>
<dbReference type="GO" id="GO:0016779">
    <property type="term" value="F:nucleotidyltransferase activity"/>
    <property type="evidence" value="ECO:0007669"/>
    <property type="project" value="UniProtKB-ARBA"/>
</dbReference>
<dbReference type="InterPro" id="IPR029044">
    <property type="entry name" value="Nucleotide-diphossugar_trans"/>
</dbReference>
<feature type="domain" description="MobA-like NTP transferase" evidence="1">
    <location>
        <begin position="16"/>
        <end position="181"/>
    </location>
</feature>
<dbReference type="InterPro" id="IPR025877">
    <property type="entry name" value="MobA-like_NTP_Trfase"/>
</dbReference>
<gene>
    <name evidence="2" type="ORF">J1792_23845</name>
</gene>
<name>A0A939FS47_9ACTN</name>
<evidence type="ECO:0000259" key="1">
    <source>
        <dbReference type="Pfam" id="PF12804"/>
    </source>
</evidence>
<comment type="caution">
    <text evidence="2">The sequence shown here is derived from an EMBL/GenBank/DDBJ whole genome shotgun (WGS) entry which is preliminary data.</text>
</comment>
<dbReference type="EMBL" id="JAFMOF010000003">
    <property type="protein sequence ID" value="MBO0655701.1"/>
    <property type="molecule type" value="Genomic_DNA"/>
</dbReference>
<reference evidence="2" key="1">
    <citation type="submission" date="2021-03" db="EMBL/GenBank/DDBJ databases">
        <title>Streptomyces strains.</title>
        <authorList>
            <person name="Lund M.B."/>
            <person name="Toerring T."/>
        </authorList>
    </citation>
    <scope>NUCLEOTIDE SEQUENCE</scope>
    <source>
        <strain evidence="2">JCM 4242</strain>
    </source>
</reference>
<evidence type="ECO:0000313" key="2">
    <source>
        <dbReference type="EMBL" id="MBO0655701.1"/>
    </source>
</evidence>
<dbReference type="AlphaFoldDB" id="A0A939FS47"/>
<dbReference type="CDD" id="cd04182">
    <property type="entry name" value="GT_2_like_f"/>
    <property type="match status" value="1"/>
</dbReference>
<dbReference type="SUPFAM" id="SSF53448">
    <property type="entry name" value="Nucleotide-diphospho-sugar transferases"/>
    <property type="match status" value="1"/>
</dbReference>
<keyword evidence="3" id="KW-1185">Reference proteome</keyword>
<dbReference type="RefSeq" id="WP_207248135.1">
    <property type="nucleotide sequence ID" value="NZ_JAFMOF010000003.1"/>
</dbReference>
<evidence type="ECO:0000313" key="3">
    <source>
        <dbReference type="Proteomes" id="UP000664781"/>
    </source>
</evidence>
<accession>A0A939FS47</accession>
<dbReference type="Pfam" id="PF12804">
    <property type="entry name" value="NTP_transf_3"/>
    <property type="match status" value="1"/>
</dbReference>
<organism evidence="2 3">
    <name type="scientific">Streptomyces triculaminicus</name>
    <dbReference type="NCBI Taxonomy" id="2816232"/>
    <lineage>
        <taxon>Bacteria</taxon>
        <taxon>Bacillati</taxon>
        <taxon>Actinomycetota</taxon>
        <taxon>Actinomycetes</taxon>
        <taxon>Kitasatosporales</taxon>
        <taxon>Streptomycetaceae</taxon>
        <taxon>Streptomyces</taxon>
    </lineage>
</organism>
<dbReference type="PANTHER" id="PTHR43777:SF1">
    <property type="entry name" value="MOLYBDENUM COFACTOR CYTIDYLYLTRANSFERASE"/>
    <property type="match status" value="1"/>
</dbReference>
<protein>
    <submittedName>
        <fullName evidence="2">Nucleotidyltransferase family protein</fullName>
    </submittedName>
</protein>
<dbReference type="Proteomes" id="UP000664781">
    <property type="component" value="Unassembled WGS sequence"/>
</dbReference>
<dbReference type="Gene3D" id="3.90.550.10">
    <property type="entry name" value="Spore Coat Polysaccharide Biosynthesis Protein SpsA, Chain A"/>
    <property type="match status" value="1"/>
</dbReference>
<sequence>MARTADTGAKHACVAGLLLAAGGGRRLGGRPKALLAHRGGLLVEHAIRQLSEGGCGPVHVVLGAGAAEVRARLGPPAAGRVLVDNPHWERGMGSSLRAGLASLAAVPGVSAAVVALVDQPRVGAAAVARVLAAHRAGASLAAASYGGERGHPVLLGREHWAGVAAASEGDLGARAYLRRHAAAVRLVECSDVAAPDDVDTPDDLALLERRTAGTTGCWGMPRE</sequence>
<proteinExistence type="predicted"/>